<name>A0ABV8RFG7_9SPHN</name>
<keyword evidence="1" id="KW-0732">Signal</keyword>
<evidence type="ECO:0000256" key="1">
    <source>
        <dbReference type="SAM" id="SignalP"/>
    </source>
</evidence>
<dbReference type="RefSeq" id="WP_381422216.1">
    <property type="nucleotide sequence ID" value="NZ_JBHSDH010000013.1"/>
</dbReference>
<organism evidence="2 3">
    <name type="scientific">Sphingorhabdus arenilitoris</name>
    <dbReference type="NCBI Taxonomy" id="1490041"/>
    <lineage>
        <taxon>Bacteria</taxon>
        <taxon>Pseudomonadati</taxon>
        <taxon>Pseudomonadota</taxon>
        <taxon>Alphaproteobacteria</taxon>
        <taxon>Sphingomonadales</taxon>
        <taxon>Sphingomonadaceae</taxon>
        <taxon>Sphingorhabdus</taxon>
    </lineage>
</organism>
<feature type="signal peptide" evidence="1">
    <location>
        <begin position="1"/>
        <end position="26"/>
    </location>
</feature>
<proteinExistence type="predicted"/>
<dbReference type="Proteomes" id="UP001595887">
    <property type="component" value="Unassembled WGS sequence"/>
</dbReference>
<sequence>MIARAKPYAATIFMVLAIFPSQAMWAQDTQDSANPDTVPIDQCELHVWPSNGLRSVYHGWFHGGIVDGAVKGRDGYKELPADPVSTDTQVAVLSNAALPQMLKLPDYKLIVHDEALDSVKIKNTPGSMITSRTSCYAELIADDVFYQEDIINGSYLKTLFRYKQFSQGDNPTRTFGTWTKIKLKSFPPKTVEGNDTALQEIRNAFAANIDQFANFLNPPPKKKKSK</sequence>
<comment type="caution">
    <text evidence="2">The sequence shown here is derived from an EMBL/GenBank/DDBJ whole genome shotgun (WGS) entry which is preliminary data.</text>
</comment>
<accession>A0ABV8RFG7</accession>
<feature type="chain" id="PRO_5046280387" evidence="1">
    <location>
        <begin position="27"/>
        <end position="226"/>
    </location>
</feature>
<keyword evidence="3" id="KW-1185">Reference proteome</keyword>
<gene>
    <name evidence="2" type="ORF">ACFOWX_05860</name>
</gene>
<protein>
    <submittedName>
        <fullName evidence="2">Uncharacterized protein</fullName>
    </submittedName>
</protein>
<reference evidence="3" key="1">
    <citation type="journal article" date="2019" name="Int. J. Syst. Evol. Microbiol.">
        <title>The Global Catalogue of Microorganisms (GCM) 10K type strain sequencing project: providing services to taxonomists for standard genome sequencing and annotation.</title>
        <authorList>
            <consortium name="The Broad Institute Genomics Platform"/>
            <consortium name="The Broad Institute Genome Sequencing Center for Infectious Disease"/>
            <person name="Wu L."/>
            <person name="Ma J."/>
        </authorList>
    </citation>
    <scope>NUCLEOTIDE SEQUENCE [LARGE SCALE GENOMIC DNA]</scope>
    <source>
        <strain evidence="3">CECT 8531</strain>
    </source>
</reference>
<evidence type="ECO:0000313" key="3">
    <source>
        <dbReference type="Proteomes" id="UP001595887"/>
    </source>
</evidence>
<dbReference type="EMBL" id="JBHSDH010000013">
    <property type="protein sequence ID" value="MFC4291938.1"/>
    <property type="molecule type" value="Genomic_DNA"/>
</dbReference>
<evidence type="ECO:0000313" key="2">
    <source>
        <dbReference type="EMBL" id="MFC4291938.1"/>
    </source>
</evidence>